<organism evidence="1 2">
    <name type="scientific">Coprobacter secundus subsp. similis</name>
    <dbReference type="NCBI Taxonomy" id="2751153"/>
    <lineage>
        <taxon>Bacteria</taxon>
        <taxon>Pseudomonadati</taxon>
        <taxon>Bacteroidota</taxon>
        <taxon>Bacteroidia</taxon>
        <taxon>Bacteroidales</taxon>
        <taxon>Barnesiellaceae</taxon>
        <taxon>Coprobacter</taxon>
    </lineage>
</organism>
<gene>
    <name evidence="1" type="ORF">Cop2CBH44_21950</name>
</gene>
<dbReference type="AlphaFoldDB" id="A0A7G1HYD0"/>
<dbReference type="RefSeq" id="WP_021929783.1">
    <property type="nucleotide sequence ID" value="NZ_AP023322.1"/>
</dbReference>
<sequence>MLKYTYSLLLFILSVSCSSSRPEIEVACEAVDNFEYLIKWDVYPMVQGTVKIYNSSDPENFDTKKEPIAESPISDQAARVKINPNLHRQYFLVRFDDKYDMVTATRAPQLNYIQNFRDIGGYRNNHQKYIRWGMIYRAGSLDSMDYLSTKRLNLMGIRTLIDFRNLENFRTPPGTLHLENVINLPLSLPCETPLCDKIKNNELLRGDAIIFMQDLNLELSEKAKSTYKSMFNQLIVEDNYPIIISGDLGKDYVGFAIALIMVALDMPKDVILYDYLLSNTYLNKRNVSLDCHKYPVHVQEAITTLLSADERYLSCGLEKIIRDYGSITKYLEKELGVTQEKRNKLRQILLQSK</sequence>
<accession>A0A7G1HYD0</accession>
<dbReference type="Pfam" id="PF13350">
    <property type="entry name" value="Y_phosphatase3"/>
    <property type="match status" value="1"/>
</dbReference>
<keyword evidence="2" id="KW-1185">Reference proteome</keyword>
<name>A0A7G1HYD0_9BACT</name>
<dbReference type="InterPro" id="IPR029021">
    <property type="entry name" value="Prot-tyrosine_phosphatase-like"/>
</dbReference>
<protein>
    <submittedName>
        <fullName evidence="1">Tyrosine phosphatase</fullName>
    </submittedName>
</protein>
<dbReference type="SUPFAM" id="SSF52799">
    <property type="entry name" value="(Phosphotyrosine protein) phosphatases II"/>
    <property type="match status" value="1"/>
</dbReference>
<dbReference type="PROSITE" id="PS51257">
    <property type="entry name" value="PROKAR_LIPOPROTEIN"/>
    <property type="match status" value="1"/>
</dbReference>
<dbReference type="InterPro" id="IPR026893">
    <property type="entry name" value="Tyr/Ser_Pase_IphP-type"/>
</dbReference>
<dbReference type="Gene3D" id="3.90.190.10">
    <property type="entry name" value="Protein tyrosine phosphatase superfamily"/>
    <property type="match status" value="1"/>
</dbReference>
<dbReference type="KEGG" id="copr:Cop2CBH44_21950"/>
<evidence type="ECO:0000313" key="1">
    <source>
        <dbReference type="EMBL" id="BCI63842.1"/>
    </source>
</evidence>
<dbReference type="GO" id="GO:0004721">
    <property type="term" value="F:phosphoprotein phosphatase activity"/>
    <property type="evidence" value="ECO:0007669"/>
    <property type="project" value="InterPro"/>
</dbReference>
<dbReference type="EMBL" id="AP023322">
    <property type="protein sequence ID" value="BCI63842.1"/>
    <property type="molecule type" value="Genomic_DNA"/>
</dbReference>
<proteinExistence type="predicted"/>
<reference evidence="2" key="1">
    <citation type="submission" date="2020-07" db="EMBL/GenBank/DDBJ databases">
        <title>Complete genome sequencing of Coprobacter sp. strain 2CBH44.</title>
        <authorList>
            <person name="Sakamoto M."/>
            <person name="Murakami T."/>
            <person name="Mori H."/>
        </authorList>
    </citation>
    <scope>NUCLEOTIDE SEQUENCE [LARGE SCALE GENOMIC DNA]</scope>
    <source>
        <strain evidence="2">2CBH44</strain>
    </source>
</reference>
<dbReference type="Proteomes" id="UP000594042">
    <property type="component" value="Chromosome"/>
</dbReference>
<evidence type="ECO:0000313" key="2">
    <source>
        <dbReference type="Proteomes" id="UP000594042"/>
    </source>
</evidence>